<dbReference type="EMBL" id="QSLN01000012">
    <property type="protein sequence ID" value="RDV82111.1"/>
    <property type="molecule type" value="Genomic_DNA"/>
</dbReference>
<comment type="function">
    <text evidence="2 7">Synthesizes alpha-1,4-glucan chains using ADP-glucose.</text>
</comment>
<dbReference type="GO" id="GO:0009011">
    <property type="term" value="F:alpha-1,4-glucan glucosyltransferase (ADP-glucose donor) activity"/>
    <property type="evidence" value="ECO:0007669"/>
    <property type="project" value="UniProtKB-UniRule"/>
</dbReference>
<reference evidence="10 11" key="1">
    <citation type="submission" date="2018-08" db="EMBL/GenBank/DDBJ databases">
        <title>Form III RuBisCO-mediated autotrophy in Thermodesulfobium bacteria.</title>
        <authorList>
            <person name="Toshchakov S.V."/>
            <person name="Kublanov I.V."/>
            <person name="Frolov E."/>
            <person name="Bonch-Osmolovskaya E.A."/>
            <person name="Tourova T.P."/>
            <person name="Chernych N.A."/>
            <person name="Lebedinsky A.V."/>
        </authorList>
    </citation>
    <scope>NUCLEOTIDE SEQUENCE [LARGE SCALE GENOMIC DNA]</scope>
    <source>
        <strain evidence="10 11">SR</strain>
    </source>
</reference>
<dbReference type="InterPro" id="IPR001296">
    <property type="entry name" value="Glyco_trans_1"/>
</dbReference>
<evidence type="ECO:0000256" key="3">
    <source>
        <dbReference type="ARBA" id="ARBA00010281"/>
    </source>
</evidence>
<gene>
    <name evidence="7" type="primary">glgA</name>
    <name evidence="10" type="ORF">DXX99_08160</name>
</gene>
<keyword evidence="5 7" id="KW-0808">Transferase</keyword>
<feature type="binding site" evidence="7">
    <location>
        <position position="20"/>
    </location>
    <ligand>
        <name>ADP-alpha-D-glucose</name>
        <dbReference type="ChEBI" id="CHEBI:57498"/>
    </ligand>
</feature>
<comment type="similarity">
    <text evidence="3 7">Belongs to the glycosyltransferase 1 family. Bacterial/plant glycogen synthase subfamily.</text>
</comment>
<sequence>MFDRSLRILFVASEAVPFAKVGGLADVAGSLPKALAVGPDERHNDVRLVIPHYKNIEDTSYLMDFPVPLDGKLETCVLRQGKIEAHYRGEHRSLPVYFIGNYHYFWRDGIYAFPDDAERYAFFCWAVLEMLPRLNWQPDIIHCNDWQTGPIPLLLGTHYREHPFYQHTATVFTIHNLQYQGNFPWEKARLFNLGDEYYHPEALEFYGQFSFMKAGLLYADVISTVSRTYAREIQTPAYGERMDGVLRRRSRDLYGIVNGINYHEFNPKTDPRLHRNYDLNTLEDKRENKYALQREMGLPVKDVPVLGIVSRLVAQKGLDLVAEIAPELMHLEVQLVVLGTGDPQYHRLFEELKHLYPQKVGLYLGFNPVLAQRIYAGADIFLMPSRFEPCGLGQLIAMRYGTIPVVRATGGLADTVQEFDPVTLSGNGFVFKEYNAREFYRAIARALKLYRDQPDSWRRLMRNAMSCDFSWARSAVEYLQLYQEALNRRLAAIRIA</sequence>
<dbReference type="NCBIfam" id="NF001899">
    <property type="entry name" value="PRK00654.1-2"/>
    <property type="match status" value="1"/>
</dbReference>
<dbReference type="EC" id="2.4.1.21" evidence="7"/>
<comment type="catalytic activity">
    <reaction evidence="1 7">
        <text>[(1-&gt;4)-alpha-D-glucosyl](n) + ADP-alpha-D-glucose = [(1-&gt;4)-alpha-D-glucosyl](n+1) + ADP + H(+)</text>
        <dbReference type="Rhea" id="RHEA:18189"/>
        <dbReference type="Rhea" id="RHEA-COMP:9584"/>
        <dbReference type="Rhea" id="RHEA-COMP:9587"/>
        <dbReference type="ChEBI" id="CHEBI:15378"/>
        <dbReference type="ChEBI" id="CHEBI:15444"/>
        <dbReference type="ChEBI" id="CHEBI:57498"/>
        <dbReference type="ChEBI" id="CHEBI:456216"/>
        <dbReference type="EC" id="2.4.1.21"/>
    </reaction>
</comment>
<dbReference type="InterPro" id="IPR011835">
    <property type="entry name" value="GS/SS"/>
</dbReference>
<dbReference type="Pfam" id="PF08323">
    <property type="entry name" value="Glyco_transf_5"/>
    <property type="match status" value="1"/>
</dbReference>
<dbReference type="RefSeq" id="WP_115793004.1">
    <property type="nucleotide sequence ID" value="NZ_QSLN01000012.1"/>
</dbReference>
<dbReference type="Gene3D" id="3.40.50.2000">
    <property type="entry name" value="Glycogen Phosphorylase B"/>
    <property type="match status" value="2"/>
</dbReference>
<dbReference type="Pfam" id="PF00534">
    <property type="entry name" value="Glycos_transf_1"/>
    <property type="match status" value="1"/>
</dbReference>
<dbReference type="OrthoDB" id="9808590at2"/>
<dbReference type="InterPro" id="IPR013534">
    <property type="entry name" value="Starch_synth_cat_dom"/>
</dbReference>
<evidence type="ECO:0000313" key="10">
    <source>
        <dbReference type="EMBL" id="RDV82111.1"/>
    </source>
</evidence>
<evidence type="ECO:0000256" key="2">
    <source>
        <dbReference type="ARBA" id="ARBA00002764"/>
    </source>
</evidence>
<comment type="caution">
    <text evidence="10">The sequence shown here is derived from an EMBL/GenBank/DDBJ whole genome shotgun (WGS) entry which is preliminary data.</text>
</comment>
<evidence type="ECO:0000256" key="4">
    <source>
        <dbReference type="ARBA" id="ARBA00022676"/>
    </source>
</evidence>
<dbReference type="SUPFAM" id="SSF53756">
    <property type="entry name" value="UDP-Glycosyltransferase/glycogen phosphorylase"/>
    <property type="match status" value="1"/>
</dbReference>
<protein>
    <recommendedName>
        <fullName evidence="7">Glycogen synthase</fullName>
        <ecNumber evidence="7">2.4.1.21</ecNumber>
    </recommendedName>
    <alternativeName>
        <fullName evidence="7">Starch [bacterial glycogen] synthase</fullName>
    </alternativeName>
</protein>
<comment type="pathway">
    <text evidence="7">Glycan biosynthesis; glycogen biosynthesis.</text>
</comment>
<keyword evidence="4 7" id="KW-0328">Glycosyltransferase</keyword>
<dbReference type="HAMAP" id="MF_00484">
    <property type="entry name" value="Glycogen_synth"/>
    <property type="match status" value="1"/>
</dbReference>
<dbReference type="CDD" id="cd03791">
    <property type="entry name" value="GT5_Glycogen_synthase_DULL1-like"/>
    <property type="match status" value="1"/>
</dbReference>
<evidence type="ECO:0000313" key="11">
    <source>
        <dbReference type="Proteomes" id="UP000256329"/>
    </source>
</evidence>
<dbReference type="PANTHER" id="PTHR45825">
    <property type="entry name" value="GRANULE-BOUND STARCH SYNTHASE 1, CHLOROPLASTIC/AMYLOPLASTIC"/>
    <property type="match status" value="1"/>
</dbReference>
<dbReference type="NCBIfam" id="TIGR02095">
    <property type="entry name" value="glgA"/>
    <property type="match status" value="1"/>
</dbReference>
<keyword evidence="11" id="KW-1185">Reference proteome</keyword>
<evidence type="ECO:0000256" key="7">
    <source>
        <dbReference type="HAMAP-Rule" id="MF_00484"/>
    </source>
</evidence>
<keyword evidence="6 7" id="KW-0320">Glycogen biosynthesis</keyword>
<accession>A0A3D8P220</accession>
<name>A0A3D8P220_9THEO</name>
<dbReference type="GO" id="GO:0004373">
    <property type="term" value="F:alpha-1,4-glucan glucosyltransferase (UDP-glucose donor) activity"/>
    <property type="evidence" value="ECO:0007669"/>
    <property type="project" value="InterPro"/>
</dbReference>
<evidence type="ECO:0000259" key="8">
    <source>
        <dbReference type="Pfam" id="PF00534"/>
    </source>
</evidence>
<dbReference type="GO" id="GO:0005978">
    <property type="term" value="P:glycogen biosynthetic process"/>
    <property type="evidence" value="ECO:0007669"/>
    <property type="project" value="UniProtKB-UniRule"/>
</dbReference>
<feature type="domain" description="Glycosyl transferase family 1" evidence="8">
    <location>
        <begin position="300"/>
        <end position="453"/>
    </location>
</feature>
<evidence type="ECO:0000256" key="5">
    <source>
        <dbReference type="ARBA" id="ARBA00022679"/>
    </source>
</evidence>
<dbReference type="PANTHER" id="PTHR45825:SF11">
    <property type="entry name" value="ALPHA AMYLASE DOMAIN-CONTAINING PROTEIN"/>
    <property type="match status" value="1"/>
</dbReference>
<evidence type="ECO:0000259" key="9">
    <source>
        <dbReference type="Pfam" id="PF08323"/>
    </source>
</evidence>
<dbReference type="Proteomes" id="UP000256329">
    <property type="component" value="Unassembled WGS sequence"/>
</dbReference>
<evidence type="ECO:0000256" key="6">
    <source>
        <dbReference type="ARBA" id="ARBA00023056"/>
    </source>
</evidence>
<organism evidence="10 11">
    <name type="scientific">Ammonifex thiophilus</name>
    <dbReference type="NCBI Taxonomy" id="444093"/>
    <lineage>
        <taxon>Bacteria</taxon>
        <taxon>Bacillati</taxon>
        <taxon>Bacillota</taxon>
        <taxon>Clostridia</taxon>
        <taxon>Thermoanaerobacterales</taxon>
        <taxon>Thermoanaerobacteraceae</taxon>
        <taxon>Ammonifex</taxon>
    </lineage>
</organism>
<feature type="domain" description="Starch synthase catalytic" evidence="9">
    <location>
        <begin position="7"/>
        <end position="247"/>
    </location>
</feature>
<evidence type="ECO:0000256" key="1">
    <source>
        <dbReference type="ARBA" id="ARBA00001478"/>
    </source>
</evidence>
<dbReference type="UniPathway" id="UPA00164"/>
<proteinExistence type="inferred from homology"/>
<dbReference type="AlphaFoldDB" id="A0A3D8P220"/>